<comment type="caution">
    <text evidence="7">The sequence shown here is derived from an EMBL/GenBank/DDBJ whole genome shotgun (WGS) entry which is preliminary data.</text>
</comment>
<evidence type="ECO:0000256" key="6">
    <source>
        <dbReference type="SAM" id="Phobius"/>
    </source>
</evidence>
<evidence type="ECO:0000313" key="8">
    <source>
        <dbReference type="Proteomes" id="UP000403266"/>
    </source>
</evidence>
<feature type="transmembrane region" description="Helical" evidence="6">
    <location>
        <begin position="134"/>
        <end position="159"/>
    </location>
</feature>
<evidence type="ECO:0000256" key="4">
    <source>
        <dbReference type="ARBA" id="ARBA00022989"/>
    </source>
</evidence>
<keyword evidence="2" id="KW-1003">Cell membrane</keyword>
<sequence>MLRPARTRTNIRLDTAQRGMVMTGMSAFLSGATVGFVITVPIGPMSVLCIQRALIYGAIAGFATGLGAATVLVIYTTCAVLGVGPAVTPVLGNSQAFISAASACLLLWFSARVLRRTVSLTASVAQERGAVSSYCSAVACALLNPLTPALLAAVLPAVASPAPTAASTMIAGVFAASVTWWLIVSGSVAALRSRLNVTILNLINKASGLVLGLLGVLMAANAWGLSV</sequence>
<keyword evidence="8" id="KW-1185">Reference proteome</keyword>
<dbReference type="PANTHER" id="PTHR30086:SF20">
    <property type="entry name" value="ARGININE EXPORTER PROTEIN ARGO-RELATED"/>
    <property type="match status" value="1"/>
</dbReference>
<protein>
    <submittedName>
        <fullName evidence="7">Permease</fullName>
    </submittedName>
</protein>
<feature type="transmembrane region" description="Helical" evidence="6">
    <location>
        <begin position="165"/>
        <end position="190"/>
    </location>
</feature>
<evidence type="ECO:0000313" key="7">
    <source>
        <dbReference type="EMBL" id="MPR24271.1"/>
    </source>
</evidence>
<dbReference type="Proteomes" id="UP000403266">
    <property type="component" value="Unassembled WGS sequence"/>
</dbReference>
<dbReference type="EMBL" id="VOSK01000005">
    <property type="protein sequence ID" value="MPR24271.1"/>
    <property type="molecule type" value="Genomic_DNA"/>
</dbReference>
<comment type="subcellular location">
    <subcellularLocation>
        <location evidence="1">Cell membrane</location>
        <topology evidence="1">Multi-pass membrane protein</topology>
    </subcellularLocation>
</comment>
<dbReference type="OrthoDB" id="7874789at2"/>
<dbReference type="GO" id="GO:0005886">
    <property type="term" value="C:plasma membrane"/>
    <property type="evidence" value="ECO:0007669"/>
    <property type="project" value="UniProtKB-SubCell"/>
</dbReference>
<keyword evidence="5 6" id="KW-0472">Membrane</keyword>
<dbReference type="Pfam" id="PF01810">
    <property type="entry name" value="LysE"/>
    <property type="match status" value="1"/>
</dbReference>
<organism evidence="7 8">
    <name type="scientific">Microvirga tunisiensis</name>
    <dbReference type="NCBI Taxonomy" id="2108360"/>
    <lineage>
        <taxon>Bacteria</taxon>
        <taxon>Pseudomonadati</taxon>
        <taxon>Pseudomonadota</taxon>
        <taxon>Alphaproteobacteria</taxon>
        <taxon>Hyphomicrobiales</taxon>
        <taxon>Methylobacteriaceae</taxon>
        <taxon>Microvirga</taxon>
    </lineage>
</organism>
<proteinExistence type="predicted"/>
<evidence type="ECO:0000256" key="2">
    <source>
        <dbReference type="ARBA" id="ARBA00022475"/>
    </source>
</evidence>
<reference evidence="7 8" key="1">
    <citation type="journal article" date="2019" name="Syst. Appl. Microbiol.">
        <title>Microvirga tunisiensis sp. nov., a root nodule symbiotic bacterium isolated from Lupinus micranthus and L. luteus grown in Northern Tunisia.</title>
        <authorList>
            <person name="Msaddak A."/>
            <person name="Rejili M."/>
            <person name="Duran D."/>
            <person name="Mars M."/>
            <person name="Palacios J.M."/>
            <person name="Ruiz-Argueso T."/>
            <person name="Rey L."/>
            <person name="Imperial J."/>
        </authorList>
    </citation>
    <scope>NUCLEOTIDE SEQUENCE [LARGE SCALE GENOMIC DNA]</scope>
    <source>
        <strain evidence="7 8">Lmie10</strain>
    </source>
</reference>
<name>A0A5N7MBH7_9HYPH</name>
<dbReference type="AlphaFoldDB" id="A0A5N7MBH7"/>
<evidence type="ECO:0000256" key="3">
    <source>
        <dbReference type="ARBA" id="ARBA00022692"/>
    </source>
</evidence>
<keyword evidence="4 6" id="KW-1133">Transmembrane helix</keyword>
<feature type="transmembrane region" description="Helical" evidence="6">
    <location>
        <begin position="20"/>
        <end position="42"/>
    </location>
</feature>
<feature type="transmembrane region" description="Helical" evidence="6">
    <location>
        <begin position="202"/>
        <end position="223"/>
    </location>
</feature>
<dbReference type="InterPro" id="IPR001123">
    <property type="entry name" value="LeuE-type"/>
</dbReference>
<dbReference type="GO" id="GO:0015171">
    <property type="term" value="F:amino acid transmembrane transporter activity"/>
    <property type="evidence" value="ECO:0007669"/>
    <property type="project" value="TreeGrafter"/>
</dbReference>
<evidence type="ECO:0000256" key="5">
    <source>
        <dbReference type="ARBA" id="ARBA00023136"/>
    </source>
</evidence>
<keyword evidence="3 6" id="KW-0812">Transmembrane</keyword>
<dbReference type="PANTHER" id="PTHR30086">
    <property type="entry name" value="ARGININE EXPORTER PROTEIN ARGO"/>
    <property type="match status" value="1"/>
</dbReference>
<feature type="transmembrane region" description="Helical" evidence="6">
    <location>
        <begin position="54"/>
        <end position="76"/>
    </location>
</feature>
<gene>
    <name evidence="7" type="ORF">FS320_03270</name>
</gene>
<accession>A0A5N7MBH7</accession>
<evidence type="ECO:0000256" key="1">
    <source>
        <dbReference type="ARBA" id="ARBA00004651"/>
    </source>
</evidence>